<dbReference type="RefSeq" id="WP_250979181.1">
    <property type="nucleotide sequence ID" value="NZ_JBITYG010000002.1"/>
</dbReference>
<comment type="caution">
    <text evidence="1">The sequence shown here is derived from an EMBL/GenBank/DDBJ whole genome shotgun (WGS) entry which is preliminary data.</text>
</comment>
<protein>
    <submittedName>
        <fullName evidence="1">Uncharacterized protein</fullName>
    </submittedName>
</protein>
<keyword evidence="2" id="KW-1185">Reference proteome</keyword>
<dbReference type="Proteomes" id="UP001614394">
    <property type="component" value="Unassembled WGS sequence"/>
</dbReference>
<proteinExistence type="predicted"/>
<name>A0ABW8C2Z1_9ACTN</name>
<evidence type="ECO:0000313" key="1">
    <source>
        <dbReference type="EMBL" id="MFI9100443.1"/>
    </source>
</evidence>
<dbReference type="EMBL" id="JBITYG010000002">
    <property type="protein sequence ID" value="MFI9100443.1"/>
    <property type="molecule type" value="Genomic_DNA"/>
</dbReference>
<gene>
    <name evidence="1" type="ORF">ACIGXA_07940</name>
</gene>
<organism evidence="1 2">
    <name type="scientific">Streptomyces fildesensis</name>
    <dbReference type="NCBI Taxonomy" id="375757"/>
    <lineage>
        <taxon>Bacteria</taxon>
        <taxon>Bacillati</taxon>
        <taxon>Actinomycetota</taxon>
        <taxon>Actinomycetes</taxon>
        <taxon>Kitasatosporales</taxon>
        <taxon>Streptomycetaceae</taxon>
        <taxon>Streptomyces</taxon>
    </lineage>
</organism>
<evidence type="ECO:0000313" key="2">
    <source>
        <dbReference type="Proteomes" id="UP001614394"/>
    </source>
</evidence>
<accession>A0ABW8C2Z1</accession>
<sequence>MDAIEQDWRFAELVALSWIEPDLSIRYAQNPSQVLAEFGLHVDGDGSTPDLPPAPELALVIEDFAAASTAKACTGCVGCKIAAN</sequence>
<reference evidence="1 2" key="1">
    <citation type="submission" date="2024-10" db="EMBL/GenBank/DDBJ databases">
        <title>The Natural Products Discovery Center: Release of the First 8490 Sequenced Strains for Exploring Actinobacteria Biosynthetic Diversity.</title>
        <authorList>
            <person name="Kalkreuter E."/>
            <person name="Kautsar S.A."/>
            <person name="Yang D."/>
            <person name="Bader C.D."/>
            <person name="Teijaro C.N."/>
            <person name="Fluegel L."/>
            <person name="Davis C.M."/>
            <person name="Simpson J.R."/>
            <person name="Lauterbach L."/>
            <person name="Steele A.D."/>
            <person name="Gui C."/>
            <person name="Meng S."/>
            <person name="Li G."/>
            <person name="Viehrig K."/>
            <person name="Ye F."/>
            <person name="Su P."/>
            <person name="Kiefer A.F."/>
            <person name="Nichols A."/>
            <person name="Cepeda A.J."/>
            <person name="Yan W."/>
            <person name="Fan B."/>
            <person name="Jiang Y."/>
            <person name="Adhikari A."/>
            <person name="Zheng C.-J."/>
            <person name="Schuster L."/>
            <person name="Cowan T.M."/>
            <person name="Smanski M.J."/>
            <person name="Chevrette M.G."/>
            <person name="De Carvalho L.P.S."/>
            <person name="Shen B."/>
        </authorList>
    </citation>
    <scope>NUCLEOTIDE SEQUENCE [LARGE SCALE GENOMIC DNA]</scope>
    <source>
        <strain evidence="1 2">NPDC053399</strain>
    </source>
</reference>